<dbReference type="PANTHER" id="PTHR10983">
    <property type="entry name" value="1-ACYLGLYCEROL-3-PHOSPHATE ACYLTRANSFERASE-RELATED"/>
    <property type="match status" value="1"/>
</dbReference>
<dbReference type="EMBL" id="JABEBT010000053">
    <property type="protein sequence ID" value="KAF7634681.1"/>
    <property type="molecule type" value="Genomic_DNA"/>
</dbReference>
<dbReference type="OrthoDB" id="5920068at2759"/>
<organism evidence="6 7">
    <name type="scientific">Meloidogyne graminicola</name>
    <dbReference type="NCBI Taxonomy" id="189291"/>
    <lineage>
        <taxon>Eukaryota</taxon>
        <taxon>Metazoa</taxon>
        <taxon>Ecdysozoa</taxon>
        <taxon>Nematoda</taxon>
        <taxon>Chromadorea</taxon>
        <taxon>Rhabditida</taxon>
        <taxon>Tylenchina</taxon>
        <taxon>Tylenchomorpha</taxon>
        <taxon>Tylenchoidea</taxon>
        <taxon>Meloidogynidae</taxon>
        <taxon>Meloidogyninae</taxon>
        <taxon>Meloidogyne</taxon>
    </lineage>
</organism>
<dbReference type="GO" id="GO:0016746">
    <property type="term" value="F:acyltransferase activity"/>
    <property type="evidence" value="ECO:0007669"/>
    <property type="project" value="UniProtKB-KW"/>
</dbReference>
<dbReference type="InterPro" id="IPR032098">
    <property type="entry name" value="Acyltransf_C"/>
</dbReference>
<keyword evidence="3" id="KW-0012">Acyltransferase</keyword>
<evidence type="ECO:0000256" key="2">
    <source>
        <dbReference type="ARBA" id="ARBA00022679"/>
    </source>
</evidence>
<keyword evidence="4" id="KW-0812">Transmembrane</keyword>
<proteinExistence type="inferred from homology"/>
<evidence type="ECO:0000259" key="5">
    <source>
        <dbReference type="SMART" id="SM00563"/>
    </source>
</evidence>
<evidence type="ECO:0000313" key="7">
    <source>
        <dbReference type="Proteomes" id="UP000605970"/>
    </source>
</evidence>
<comment type="caution">
    <text evidence="6">The sequence shown here is derived from an EMBL/GenBank/DDBJ whole genome shotgun (WGS) entry which is preliminary data.</text>
</comment>
<dbReference type="CDD" id="cd07990">
    <property type="entry name" value="LPLAT_LCLAT1-like"/>
    <property type="match status" value="1"/>
</dbReference>
<keyword evidence="4" id="KW-1133">Transmembrane helix</keyword>
<evidence type="ECO:0000256" key="1">
    <source>
        <dbReference type="ARBA" id="ARBA00008655"/>
    </source>
</evidence>
<evidence type="ECO:0000256" key="3">
    <source>
        <dbReference type="ARBA" id="ARBA00023315"/>
    </source>
</evidence>
<dbReference type="AlphaFoldDB" id="A0A8S9ZMZ8"/>
<dbReference type="InterPro" id="IPR002123">
    <property type="entry name" value="Plipid/glycerol_acylTrfase"/>
</dbReference>
<dbReference type="Pfam" id="PF16076">
    <property type="entry name" value="Acyltransf_C"/>
    <property type="match status" value="1"/>
</dbReference>
<protein>
    <submittedName>
        <fullName evidence="6">PlsC domain-containing protein</fullName>
    </submittedName>
</protein>
<feature type="transmembrane region" description="Helical" evidence="4">
    <location>
        <begin position="400"/>
        <end position="422"/>
    </location>
</feature>
<gene>
    <name evidence="6" type="ORF">Mgra_00005929</name>
</gene>
<feature type="domain" description="Phospholipid/glycerol acyltransferase" evidence="5">
    <location>
        <begin position="130"/>
        <end position="246"/>
    </location>
</feature>
<dbReference type="GO" id="GO:0036149">
    <property type="term" value="P:phosphatidylinositol acyl-chain remodeling"/>
    <property type="evidence" value="ECO:0007669"/>
    <property type="project" value="TreeGrafter"/>
</dbReference>
<keyword evidence="2" id="KW-0808">Transferase</keyword>
<name>A0A8S9ZMZ8_9BILA</name>
<dbReference type="PANTHER" id="PTHR10983:SF2">
    <property type="entry name" value="ACYL-COA:LYSOPHOSPHATIDYLGLYCEROL ACYLTRANSFERASE 1"/>
    <property type="match status" value="1"/>
</dbReference>
<dbReference type="Pfam" id="PF01553">
    <property type="entry name" value="Acyltransferase"/>
    <property type="match status" value="1"/>
</dbReference>
<sequence>MTTSSDGHIQKETTTKTNGYIQKPSSARKLPGSRSKWSQCSTIEKICWLLAIPFRTLLCLVNIFCFVFAYFGFMLPILWARKLWPRLYWGYEGKLYMWLQAFVAYWGYTADYDVYEYGDDIRQYAEKGRVLVIVNHQSSADVNILFTVLQTKGVATRKTVWLMDVMFRWTPFGIIAQMHGDYFIQQGKSTREKELIKLKKHLRKVFWNRDRRWVILFPEGGFYYKRKEASQQYGRKHNFPHLEWCTLPRTGAIKAILEEVGPREGSDSEGRNGQVHKVRSGIQLLKDAVGEIREKKHVKETRPPITHVLDVTIAYPNAQPLSILTLCFGTREPCDIAVHYKMHPVDEVPFNDDIKLRDWLYAQYAKKDKLLANYYKFGEFELDKPGERIVFDWSHILGHWAFWLTSFLIQCKIYYLVLRFIFSFLMSI</sequence>
<dbReference type="GO" id="GO:0005783">
    <property type="term" value="C:endoplasmic reticulum"/>
    <property type="evidence" value="ECO:0007669"/>
    <property type="project" value="TreeGrafter"/>
</dbReference>
<accession>A0A8S9ZMZ8</accession>
<comment type="similarity">
    <text evidence="1">Belongs to the 1-acyl-sn-glycerol-3-phosphate acyltransferase family.</text>
</comment>
<keyword evidence="4" id="KW-0472">Membrane</keyword>
<feature type="transmembrane region" description="Helical" evidence="4">
    <location>
        <begin position="57"/>
        <end position="79"/>
    </location>
</feature>
<keyword evidence="7" id="KW-1185">Reference proteome</keyword>
<dbReference type="SUPFAM" id="SSF69593">
    <property type="entry name" value="Glycerol-3-phosphate (1)-acyltransferase"/>
    <property type="match status" value="1"/>
</dbReference>
<dbReference type="Proteomes" id="UP000605970">
    <property type="component" value="Unassembled WGS sequence"/>
</dbReference>
<evidence type="ECO:0000256" key="4">
    <source>
        <dbReference type="SAM" id="Phobius"/>
    </source>
</evidence>
<evidence type="ECO:0000313" key="6">
    <source>
        <dbReference type="EMBL" id="KAF7634681.1"/>
    </source>
</evidence>
<reference evidence="6" key="1">
    <citation type="journal article" date="2020" name="Ecol. Evol.">
        <title>Genome structure and content of the rice root-knot nematode (Meloidogyne graminicola).</title>
        <authorList>
            <person name="Phan N.T."/>
            <person name="Danchin E.G.J."/>
            <person name="Klopp C."/>
            <person name="Perfus-Barbeoch L."/>
            <person name="Kozlowski D.K."/>
            <person name="Koutsovoulos G.D."/>
            <person name="Lopez-Roques C."/>
            <person name="Bouchez O."/>
            <person name="Zahm M."/>
            <person name="Besnard G."/>
            <person name="Bellafiore S."/>
        </authorList>
    </citation>
    <scope>NUCLEOTIDE SEQUENCE</scope>
    <source>
        <strain evidence="6">VN-18</strain>
    </source>
</reference>
<dbReference type="SMART" id="SM00563">
    <property type="entry name" value="PlsC"/>
    <property type="match status" value="1"/>
</dbReference>